<feature type="transmembrane region" description="Helical" evidence="11">
    <location>
        <begin position="25"/>
        <end position="45"/>
    </location>
</feature>
<dbReference type="InParanoid" id="G0V8D2"/>
<evidence type="ECO:0000256" key="6">
    <source>
        <dbReference type="ARBA" id="ARBA00022989"/>
    </source>
</evidence>
<keyword evidence="7" id="KW-0496">Mitochondrion</keyword>
<dbReference type="GO" id="GO:0006626">
    <property type="term" value="P:protein targeting to mitochondrion"/>
    <property type="evidence" value="ECO:0007669"/>
    <property type="project" value="EnsemblFungi"/>
</dbReference>
<accession>G0V8D2</accession>
<evidence type="ECO:0000256" key="5">
    <source>
        <dbReference type="ARBA" id="ARBA00022927"/>
    </source>
</evidence>
<dbReference type="FunCoup" id="G0V8D2">
    <property type="interactions" value="41"/>
</dbReference>
<evidence type="ECO:0000256" key="3">
    <source>
        <dbReference type="ARBA" id="ARBA00022692"/>
    </source>
</evidence>
<dbReference type="KEGG" id="ncs:NCAS_0A11720"/>
<keyword evidence="8 11" id="KW-0472">Membrane</keyword>
<keyword evidence="6 11" id="KW-1133">Transmembrane helix</keyword>
<evidence type="ECO:0000313" key="12">
    <source>
        <dbReference type="EMBL" id="CCC67730.1"/>
    </source>
</evidence>
<dbReference type="InterPro" id="IPR019603">
    <property type="entry name" value="Tom5"/>
</dbReference>
<evidence type="ECO:0000313" key="13">
    <source>
        <dbReference type="Proteomes" id="UP000001640"/>
    </source>
</evidence>
<dbReference type="Proteomes" id="UP000001640">
    <property type="component" value="Chromosome 1"/>
</dbReference>
<dbReference type="GO" id="GO:0005742">
    <property type="term" value="C:mitochondrial outer membrane translocase complex"/>
    <property type="evidence" value="ECO:0007669"/>
    <property type="project" value="EnsemblFungi"/>
</dbReference>
<dbReference type="GO" id="GO:0045040">
    <property type="term" value="P:protein insertion into mitochondrial outer membrane"/>
    <property type="evidence" value="ECO:0007669"/>
    <property type="project" value="EnsemblFungi"/>
</dbReference>
<dbReference type="Pfam" id="PF10642">
    <property type="entry name" value="Tom5"/>
    <property type="match status" value="1"/>
</dbReference>
<dbReference type="AlphaFoldDB" id="G0V8D2"/>
<evidence type="ECO:0000256" key="1">
    <source>
        <dbReference type="ARBA" id="ARBA00004572"/>
    </source>
</evidence>
<keyword evidence="3 11" id="KW-0812">Transmembrane</keyword>
<keyword evidence="4" id="KW-1000">Mitochondrion outer membrane</keyword>
<dbReference type="GeneID" id="96901209"/>
<evidence type="ECO:0000256" key="9">
    <source>
        <dbReference type="ARBA" id="ARBA00025716"/>
    </source>
</evidence>
<evidence type="ECO:0000256" key="2">
    <source>
        <dbReference type="ARBA" id="ARBA00022448"/>
    </source>
</evidence>
<comment type="subcellular location">
    <subcellularLocation>
        <location evidence="1">Mitochondrion outer membrane</location>
        <topology evidence="1">Single-pass membrane protein</topology>
    </subcellularLocation>
</comment>
<evidence type="ECO:0000256" key="7">
    <source>
        <dbReference type="ARBA" id="ARBA00023128"/>
    </source>
</evidence>
<organism evidence="12 13">
    <name type="scientific">Naumovozyma castellii</name>
    <name type="common">Yeast</name>
    <name type="synonym">Saccharomyces castellii</name>
    <dbReference type="NCBI Taxonomy" id="27288"/>
    <lineage>
        <taxon>Eukaryota</taxon>
        <taxon>Fungi</taxon>
        <taxon>Dikarya</taxon>
        <taxon>Ascomycota</taxon>
        <taxon>Saccharomycotina</taxon>
        <taxon>Saccharomycetes</taxon>
        <taxon>Saccharomycetales</taxon>
        <taxon>Saccharomycetaceae</taxon>
        <taxon>Naumovozyma</taxon>
    </lineage>
</organism>
<evidence type="ECO:0000256" key="10">
    <source>
        <dbReference type="SAM" id="MobiDB-lite"/>
    </source>
</evidence>
<feature type="region of interest" description="Disordered" evidence="10">
    <location>
        <begin position="1"/>
        <end position="20"/>
    </location>
</feature>
<evidence type="ECO:0000256" key="11">
    <source>
        <dbReference type="SAM" id="Phobius"/>
    </source>
</evidence>
<reference key="2">
    <citation type="submission" date="2011-08" db="EMBL/GenBank/DDBJ databases">
        <title>Genome sequence of Naumovozyma castellii.</title>
        <authorList>
            <person name="Gordon J.L."/>
            <person name="Armisen D."/>
            <person name="Proux-Wera E."/>
            <person name="OhEigeartaigh S.S."/>
            <person name="Byrne K.P."/>
            <person name="Wolfe K.H."/>
        </authorList>
    </citation>
    <scope>NUCLEOTIDE SEQUENCE</scope>
    <source>
        <strain>Type strain:CBS 4309</strain>
    </source>
</reference>
<keyword evidence="5" id="KW-0653">Protein transport</keyword>
<name>G0V8D2_NAUCA</name>
<dbReference type="OrthoDB" id="3999796at2759"/>
<dbReference type="GO" id="GO:0008320">
    <property type="term" value="F:protein transmembrane transporter activity"/>
    <property type="evidence" value="ECO:0007669"/>
    <property type="project" value="EnsemblFungi"/>
</dbReference>
<proteinExistence type="inferred from homology"/>
<evidence type="ECO:0000256" key="8">
    <source>
        <dbReference type="ARBA" id="ARBA00023136"/>
    </source>
</evidence>
<evidence type="ECO:0000256" key="4">
    <source>
        <dbReference type="ARBA" id="ARBA00022787"/>
    </source>
</evidence>
<keyword evidence="13" id="KW-1185">Reference proteome</keyword>
<protein>
    <submittedName>
        <fullName evidence="12">Uncharacterized protein</fullName>
    </submittedName>
</protein>
<sequence>MFGLPQQEATEEEKQLHQQQTNRTIVTAAYTAALLWASPIVWHFVKKQWK</sequence>
<comment type="similarity">
    <text evidence="9">Belongs to the Tom5 family.</text>
</comment>
<dbReference type="eggNOG" id="ENOG502SD3F">
    <property type="taxonomic scope" value="Eukaryota"/>
</dbReference>
<reference evidence="12 13" key="1">
    <citation type="journal article" date="2011" name="Proc. Natl. Acad. Sci. U.S.A.">
        <title>Evolutionary erosion of yeast sex chromosomes by mating-type switching accidents.</title>
        <authorList>
            <person name="Gordon J.L."/>
            <person name="Armisen D."/>
            <person name="Proux-Wera E."/>
            <person name="Oheigeartaigh S.S."/>
            <person name="Byrne K.P."/>
            <person name="Wolfe K.H."/>
        </authorList>
    </citation>
    <scope>NUCLEOTIDE SEQUENCE [LARGE SCALE GENOMIC DNA]</scope>
    <source>
        <strain evidence="13">ATCC 76901 / BCRC 22586 / CBS 4309 / NBRC 1992 / NRRL Y-12630</strain>
    </source>
</reference>
<gene>
    <name evidence="12" type="primary">NCAS0A11720</name>
    <name evidence="12" type="ordered locus">NCAS_0A11720</name>
</gene>
<dbReference type="OMA" id="SPIVWHF"/>
<dbReference type="HOGENOM" id="CLU_209440_1_1_1"/>
<dbReference type="STRING" id="1064592.G0V8D2"/>
<dbReference type="EMBL" id="HE576752">
    <property type="protein sequence ID" value="CCC67730.1"/>
    <property type="molecule type" value="Genomic_DNA"/>
</dbReference>
<dbReference type="GO" id="GO:0070096">
    <property type="term" value="P:mitochondrial outer membrane translocase complex assembly"/>
    <property type="evidence" value="ECO:0007669"/>
    <property type="project" value="EnsemblFungi"/>
</dbReference>
<dbReference type="RefSeq" id="XP_003674111.1">
    <property type="nucleotide sequence ID" value="XM_003674063.1"/>
</dbReference>
<keyword evidence="2" id="KW-0813">Transport</keyword>